<keyword evidence="4" id="KW-1185">Reference proteome</keyword>
<evidence type="ECO:0000313" key="3">
    <source>
        <dbReference type="EMBL" id="RXW17294.1"/>
    </source>
</evidence>
<dbReference type="OrthoDB" id="3981028at2759"/>
<dbReference type="Proteomes" id="UP000290288">
    <property type="component" value="Unassembled WGS sequence"/>
</dbReference>
<accession>A0A4Q2DF32</accession>
<sequence length="356" mass="39883">MPTATTTITATTNPSPGSLKSGVKMSPTALSSSSKPPAATNGSPSTSAAPLRSLYTRAARAFLHRDIRLTYSLIESAFQLLRPPVLVHDALLEHRRKWDILRITLETTIYSDPPSIESLPESLRQSLTESPHTLMTSIYARSAVLFTPSNGPSQKASANPGYLPPNILITLLYSSLKLDCPDIGRMMAEEWLSRRETPLMLNESSHSSDDSEEGGYDKVLEIYCLHILPKLGQWDYAKEFLQCESELSDSRREVCQRCACYLDCANLLSVSDITTERSTCRSLSIFKTQIFARFPYFIRYTNAALIFARAIFFFLVLSIHNLDSHDRPFHPKGSQNSLNSTTALDYQPLVELLRYF</sequence>
<feature type="region of interest" description="Disordered" evidence="1">
    <location>
        <begin position="1"/>
        <end position="49"/>
    </location>
</feature>
<protein>
    <submittedName>
        <fullName evidence="3">Uncharacterized protein</fullName>
    </submittedName>
</protein>
<evidence type="ECO:0000256" key="2">
    <source>
        <dbReference type="SAM" id="Phobius"/>
    </source>
</evidence>
<proteinExistence type="predicted"/>
<keyword evidence="2" id="KW-0472">Membrane</keyword>
<keyword evidence="2" id="KW-1133">Transmembrane helix</keyword>
<dbReference type="AlphaFoldDB" id="A0A4Q2DF32"/>
<organism evidence="3 4">
    <name type="scientific">Candolleomyces aberdarensis</name>
    <dbReference type="NCBI Taxonomy" id="2316362"/>
    <lineage>
        <taxon>Eukaryota</taxon>
        <taxon>Fungi</taxon>
        <taxon>Dikarya</taxon>
        <taxon>Basidiomycota</taxon>
        <taxon>Agaricomycotina</taxon>
        <taxon>Agaricomycetes</taxon>
        <taxon>Agaricomycetidae</taxon>
        <taxon>Agaricales</taxon>
        <taxon>Agaricineae</taxon>
        <taxon>Psathyrellaceae</taxon>
        <taxon>Candolleomyces</taxon>
    </lineage>
</organism>
<name>A0A4Q2DF32_9AGAR</name>
<feature type="compositionally biased region" description="Polar residues" evidence="1">
    <location>
        <begin position="28"/>
        <end position="48"/>
    </location>
</feature>
<dbReference type="EMBL" id="SDEE01000352">
    <property type="protein sequence ID" value="RXW17294.1"/>
    <property type="molecule type" value="Genomic_DNA"/>
</dbReference>
<evidence type="ECO:0000256" key="1">
    <source>
        <dbReference type="SAM" id="MobiDB-lite"/>
    </source>
</evidence>
<gene>
    <name evidence="3" type="ORF">EST38_g8562</name>
</gene>
<comment type="caution">
    <text evidence="3">The sequence shown here is derived from an EMBL/GenBank/DDBJ whole genome shotgun (WGS) entry which is preliminary data.</text>
</comment>
<dbReference type="STRING" id="2316362.A0A4Q2DF32"/>
<keyword evidence="2" id="KW-0812">Transmembrane</keyword>
<feature type="compositionally biased region" description="Low complexity" evidence="1">
    <location>
        <begin position="1"/>
        <end position="12"/>
    </location>
</feature>
<evidence type="ECO:0000313" key="4">
    <source>
        <dbReference type="Proteomes" id="UP000290288"/>
    </source>
</evidence>
<feature type="transmembrane region" description="Helical" evidence="2">
    <location>
        <begin position="297"/>
        <end position="317"/>
    </location>
</feature>
<reference evidence="3 4" key="1">
    <citation type="submission" date="2019-01" db="EMBL/GenBank/DDBJ databases">
        <title>Draft genome sequence of Psathyrella aberdarensis IHI B618.</title>
        <authorList>
            <person name="Buettner E."/>
            <person name="Kellner H."/>
        </authorList>
    </citation>
    <scope>NUCLEOTIDE SEQUENCE [LARGE SCALE GENOMIC DNA]</scope>
    <source>
        <strain evidence="3 4">IHI B618</strain>
    </source>
</reference>